<dbReference type="InterPro" id="IPR010719">
    <property type="entry name" value="MnmM_MeTrfase"/>
</dbReference>
<keyword evidence="2" id="KW-1185">Reference proteome</keyword>
<dbReference type="Pfam" id="PF06962">
    <property type="entry name" value="rRNA_methylase"/>
    <property type="match status" value="1"/>
</dbReference>
<dbReference type="SUPFAM" id="SSF53335">
    <property type="entry name" value="S-adenosyl-L-methionine-dependent methyltransferases"/>
    <property type="match status" value="1"/>
</dbReference>
<dbReference type="PANTHER" id="PTHR35276">
    <property type="entry name" value="S-ADENOSYL-L-METHIONINE-DEPENDENT METHYLTRANSFERASES SUPERFAMILY PROTEIN"/>
    <property type="match status" value="1"/>
</dbReference>
<keyword evidence="1" id="KW-0489">Methyltransferase</keyword>
<gene>
    <name evidence="1" type="ORF">ESZ54_11440</name>
</gene>
<dbReference type="GO" id="GO:0008168">
    <property type="term" value="F:methyltransferase activity"/>
    <property type="evidence" value="ECO:0007669"/>
    <property type="project" value="UniProtKB-KW"/>
</dbReference>
<dbReference type="RefSeq" id="WP_136137789.1">
    <property type="nucleotide sequence ID" value="NZ_SDGV01000031.1"/>
</dbReference>
<dbReference type="Gene3D" id="3.40.50.150">
    <property type="entry name" value="Vaccinia Virus protein VP39"/>
    <property type="match status" value="1"/>
</dbReference>
<name>A0A4S3B1F9_9ENTE</name>
<reference evidence="1 2" key="1">
    <citation type="submission" date="2019-01" db="EMBL/GenBank/DDBJ databases">
        <title>Vagococcus silagei sp. nov. isolated from brewer's grain.</title>
        <authorList>
            <person name="Guu J.-R."/>
        </authorList>
    </citation>
    <scope>NUCLEOTIDE SEQUENCE [LARGE SCALE GENOMIC DNA]</scope>
    <source>
        <strain evidence="1 2">2B-2</strain>
    </source>
</reference>
<dbReference type="EMBL" id="SDGV01000031">
    <property type="protein sequence ID" value="THB60258.1"/>
    <property type="molecule type" value="Genomic_DNA"/>
</dbReference>
<dbReference type="GO" id="GO:0032259">
    <property type="term" value="P:methylation"/>
    <property type="evidence" value="ECO:0007669"/>
    <property type="project" value="UniProtKB-KW"/>
</dbReference>
<sequence length="190" mass="21196">MLKSALHFSHQLLTEVVHEGDHVIDATMGNGHDTLFLAELVGIKGQVDAFDIQEQALQNTSERLTSAQANKQVQLHLKSHEFVNTVLQPNQTIQAAVFNLGYLPSGDKNIITQSKSTIRSIEILCEHLAPKGRIIVVLYSGHDGGKLEKQQVLDFVTDLPQELFSVLMYQFINQKNEPPALLCIERKKTS</sequence>
<dbReference type="PANTHER" id="PTHR35276:SF1">
    <property type="entry name" value="TRNA (MNM(5)S(2)U34)-METHYLTRANSFERASE, CHLOROPLASTIC"/>
    <property type="match status" value="1"/>
</dbReference>
<evidence type="ECO:0000313" key="2">
    <source>
        <dbReference type="Proteomes" id="UP000310506"/>
    </source>
</evidence>
<organism evidence="1 2">
    <name type="scientific">Vagococcus silagei</name>
    <dbReference type="NCBI Taxonomy" id="2508885"/>
    <lineage>
        <taxon>Bacteria</taxon>
        <taxon>Bacillati</taxon>
        <taxon>Bacillota</taxon>
        <taxon>Bacilli</taxon>
        <taxon>Lactobacillales</taxon>
        <taxon>Enterococcaceae</taxon>
        <taxon>Vagococcus</taxon>
    </lineage>
</organism>
<evidence type="ECO:0000313" key="1">
    <source>
        <dbReference type="EMBL" id="THB60258.1"/>
    </source>
</evidence>
<dbReference type="OrthoDB" id="9792989at2"/>
<keyword evidence="1" id="KW-0808">Transferase</keyword>
<dbReference type="InterPro" id="IPR029063">
    <property type="entry name" value="SAM-dependent_MTases_sf"/>
</dbReference>
<comment type="caution">
    <text evidence="1">The sequence shown here is derived from an EMBL/GenBank/DDBJ whole genome shotgun (WGS) entry which is preliminary data.</text>
</comment>
<proteinExistence type="predicted"/>
<dbReference type="Proteomes" id="UP000310506">
    <property type="component" value="Unassembled WGS sequence"/>
</dbReference>
<accession>A0A4S3B1F9</accession>
<protein>
    <submittedName>
        <fullName evidence="1">Methyltransferase domain-containing protein</fullName>
    </submittedName>
</protein>
<dbReference type="AlphaFoldDB" id="A0A4S3B1F9"/>